<dbReference type="PROSITE" id="PS00723">
    <property type="entry name" value="POLYPRENYL_SYNTHASE_1"/>
    <property type="match status" value="1"/>
</dbReference>
<dbReference type="InterPro" id="IPR008949">
    <property type="entry name" value="Isoprenoid_synthase_dom_sf"/>
</dbReference>
<dbReference type="Pfam" id="PF00348">
    <property type="entry name" value="polyprenyl_synt"/>
    <property type="match status" value="1"/>
</dbReference>
<evidence type="ECO:0000256" key="1">
    <source>
        <dbReference type="ARBA" id="ARBA00022723"/>
    </source>
</evidence>
<dbReference type="GO" id="GO:0008299">
    <property type="term" value="P:isoprenoid biosynthetic process"/>
    <property type="evidence" value="ECO:0007669"/>
    <property type="project" value="InterPro"/>
</dbReference>
<dbReference type="SUPFAM" id="SSF48576">
    <property type="entry name" value="Terpenoid synthases"/>
    <property type="match status" value="1"/>
</dbReference>
<dbReference type="Gene3D" id="1.10.600.10">
    <property type="entry name" value="Farnesyl Diphosphate Synthase"/>
    <property type="match status" value="1"/>
</dbReference>
<keyword evidence="2" id="KW-0460">Magnesium</keyword>
<proteinExistence type="predicted"/>
<evidence type="ECO:0008006" key="6">
    <source>
        <dbReference type="Google" id="ProtNLM"/>
    </source>
</evidence>
<feature type="region of interest" description="Disordered" evidence="3">
    <location>
        <begin position="127"/>
        <end position="151"/>
    </location>
</feature>
<organism evidence="4 5">
    <name type="scientific">Actinocatenispora thailandica</name>
    <dbReference type="NCBI Taxonomy" id="227318"/>
    <lineage>
        <taxon>Bacteria</taxon>
        <taxon>Bacillati</taxon>
        <taxon>Actinomycetota</taxon>
        <taxon>Actinomycetes</taxon>
        <taxon>Micromonosporales</taxon>
        <taxon>Micromonosporaceae</taxon>
        <taxon>Actinocatenispora</taxon>
    </lineage>
</organism>
<dbReference type="InterPro" id="IPR000092">
    <property type="entry name" value="Polyprenyl_synt"/>
</dbReference>
<dbReference type="KEGG" id="atl:Athai_03980"/>
<dbReference type="GO" id="GO:0046872">
    <property type="term" value="F:metal ion binding"/>
    <property type="evidence" value="ECO:0007669"/>
    <property type="project" value="UniProtKB-KW"/>
</dbReference>
<accession>A0A7R7DJP0</accession>
<dbReference type="Proteomes" id="UP000611640">
    <property type="component" value="Chromosome"/>
</dbReference>
<keyword evidence="1" id="KW-0479">Metal-binding</keyword>
<sequence>MAAHPGARSGATRSRAAGPGGTGARGGAAGIAARVDGVLDEFVTAEIDTLRALSPEVAAAAAPLRELILGGGKRLRPAFGYWGYRGVAAGGEHDEAVLRAVSALELLHAFALVHDDVMDAAATRRGRRRCTAGSPSGTRRPAGAATRAGSATRSRCCSATCARSGPTG</sequence>
<name>A0A7R7DJP0_9ACTN</name>
<evidence type="ECO:0000313" key="4">
    <source>
        <dbReference type="EMBL" id="BCJ32895.1"/>
    </source>
</evidence>
<evidence type="ECO:0000256" key="2">
    <source>
        <dbReference type="ARBA" id="ARBA00022842"/>
    </source>
</evidence>
<protein>
    <recommendedName>
        <fullName evidence="6">Polyprenyl synthetase</fullName>
    </recommendedName>
</protein>
<dbReference type="GO" id="GO:0004659">
    <property type="term" value="F:prenyltransferase activity"/>
    <property type="evidence" value="ECO:0007669"/>
    <property type="project" value="InterPro"/>
</dbReference>
<feature type="region of interest" description="Disordered" evidence="3">
    <location>
        <begin position="1"/>
        <end position="25"/>
    </location>
</feature>
<dbReference type="AlphaFoldDB" id="A0A7R7DJP0"/>
<keyword evidence="5" id="KW-1185">Reference proteome</keyword>
<dbReference type="InterPro" id="IPR033749">
    <property type="entry name" value="Polyprenyl_synt_CS"/>
</dbReference>
<gene>
    <name evidence="4" type="ORF">Athai_03980</name>
</gene>
<evidence type="ECO:0000256" key="3">
    <source>
        <dbReference type="SAM" id="MobiDB-lite"/>
    </source>
</evidence>
<feature type="compositionally biased region" description="Low complexity" evidence="3">
    <location>
        <begin position="131"/>
        <end position="151"/>
    </location>
</feature>
<dbReference type="EMBL" id="AP023355">
    <property type="protein sequence ID" value="BCJ32895.1"/>
    <property type="molecule type" value="Genomic_DNA"/>
</dbReference>
<reference evidence="4 5" key="1">
    <citation type="submission" date="2020-08" db="EMBL/GenBank/DDBJ databases">
        <title>Whole genome shotgun sequence of Actinocatenispora thailandica NBRC 105041.</title>
        <authorList>
            <person name="Komaki H."/>
            <person name="Tamura T."/>
        </authorList>
    </citation>
    <scope>NUCLEOTIDE SEQUENCE [LARGE SCALE GENOMIC DNA]</scope>
    <source>
        <strain evidence="4 5">NBRC 105041</strain>
    </source>
</reference>
<feature type="compositionally biased region" description="Low complexity" evidence="3">
    <location>
        <begin position="1"/>
        <end position="17"/>
    </location>
</feature>
<evidence type="ECO:0000313" key="5">
    <source>
        <dbReference type="Proteomes" id="UP000611640"/>
    </source>
</evidence>